<dbReference type="GO" id="GO:0031071">
    <property type="term" value="F:cysteine desulfurase activity"/>
    <property type="evidence" value="ECO:0007669"/>
    <property type="project" value="UniProtKB-EC"/>
</dbReference>
<dbReference type="OrthoDB" id="9808002at2"/>
<dbReference type="InterPro" id="IPR016454">
    <property type="entry name" value="Cysteine_dSase"/>
</dbReference>
<evidence type="ECO:0000256" key="7">
    <source>
        <dbReference type="ARBA" id="ARBA00023004"/>
    </source>
</evidence>
<evidence type="ECO:0000256" key="2">
    <source>
        <dbReference type="ARBA" id="ARBA00006490"/>
    </source>
</evidence>
<dbReference type="Gene3D" id="3.90.1150.10">
    <property type="entry name" value="Aspartate Aminotransferase, domain 1"/>
    <property type="match status" value="1"/>
</dbReference>
<dbReference type="SUPFAM" id="SSF53383">
    <property type="entry name" value="PLP-dependent transferases"/>
    <property type="match status" value="1"/>
</dbReference>
<dbReference type="Proteomes" id="UP000012589">
    <property type="component" value="Unassembled WGS sequence"/>
</dbReference>
<keyword evidence="5" id="KW-0479">Metal-binding</keyword>
<dbReference type="AlphaFoldDB" id="N2ATX2"/>
<proteinExistence type="inferred from homology"/>
<name>N2ATX2_9FIRM</name>
<comment type="similarity">
    <text evidence="2">Belongs to the class-V pyridoxal-phosphate-dependent aminotransferase family. NifS/IscS subfamily.</text>
</comment>
<dbReference type="PANTHER" id="PTHR11601:SF34">
    <property type="entry name" value="CYSTEINE DESULFURASE"/>
    <property type="match status" value="1"/>
</dbReference>
<dbReference type="Gene3D" id="3.40.640.10">
    <property type="entry name" value="Type I PLP-dependent aspartate aminotransferase-like (Major domain)"/>
    <property type="match status" value="1"/>
</dbReference>
<evidence type="ECO:0000256" key="3">
    <source>
        <dbReference type="ARBA" id="ARBA00012239"/>
    </source>
</evidence>
<dbReference type="EMBL" id="AQFT01000066">
    <property type="protein sequence ID" value="EMZ27934.1"/>
    <property type="molecule type" value="Genomic_DNA"/>
</dbReference>
<dbReference type="InterPro" id="IPR015421">
    <property type="entry name" value="PyrdxlP-dep_Trfase_major"/>
</dbReference>
<dbReference type="FunFam" id="3.40.640.10:FF:000084">
    <property type="entry name" value="IscS-like cysteine desulfurase"/>
    <property type="match status" value="1"/>
</dbReference>
<dbReference type="HOGENOM" id="CLU_003433_0_0_9"/>
<keyword evidence="4" id="KW-0808">Transferase</keyword>
<dbReference type="InterPro" id="IPR015422">
    <property type="entry name" value="PyrdxlP-dep_Trfase_small"/>
</dbReference>
<dbReference type="NCBIfam" id="NF002806">
    <property type="entry name" value="PRK02948.1"/>
    <property type="match status" value="1"/>
</dbReference>
<accession>N2ATX2</accession>
<evidence type="ECO:0000259" key="11">
    <source>
        <dbReference type="Pfam" id="PF00266"/>
    </source>
</evidence>
<organism evidence="12 13">
    <name type="scientific">Eubacterium plexicaudatum ASF492</name>
    <dbReference type="NCBI Taxonomy" id="1235802"/>
    <lineage>
        <taxon>Bacteria</taxon>
        <taxon>Bacillati</taxon>
        <taxon>Bacillota</taxon>
        <taxon>Clostridia</taxon>
        <taxon>Eubacteriales</taxon>
        <taxon>Eubacteriaceae</taxon>
        <taxon>Eubacterium</taxon>
    </lineage>
</organism>
<evidence type="ECO:0000256" key="4">
    <source>
        <dbReference type="ARBA" id="ARBA00022679"/>
    </source>
</evidence>
<comment type="cofactor">
    <cofactor evidence="1 10">
        <name>pyridoxal 5'-phosphate</name>
        <dbReference type="ChEBI" id="CHEBI:597326"/>
    </cofactor>
</comment>
<dbReference type="PANTHER" id="PTHR11601">
    <property type="entry name" value="CYSTEINE DESULFURYLASE FAMILY MEMBER"/>
    <property type="match status" value="1"/>
</dbReference>
<dbReference type="GO" id="GO:0046872">
    <property type="term" value="F:metal ion binding"/>
    <property type="evidence" value="ECO:0007669"/>
    <property type="project" value="UniProtKB-KW"/>
</dbReference>
<keyword evidence="8" id="KW-0411">Iron-sulfur</keyword>
<dbReference type="PROSITE" id="PS00595">
    <property type="entry name" value="AA_TRANSFER_CLASS_5"/>
    <property type="match status" value="1"/>
</dbReference>
<reference evidence="12 13" key="1">
    <citation type="journal article" date="2014" name="Genome Announc.">
        <title>Draft genome sequences of the altered schaedler flora, a defined bacterial community from gnotobiotic mice.</title>
        <authorList>
            <person name="Wannemuehler M.J."/>
            <person name="Overstreet A.M."/>
            <person name="Ward D.V."/>
            <person name="Phillips G.J."/>
        </authorList>
    </citation>
    <scope>NUCLEOTIDE SEQUENCE [LARGE SCALE GENOMIC DNA]</scope>
    <source>
        <strain evidence="12 13">ASF492</strain>
    </source>
</reference>
<evidence type="ECO:0000256" key="6">
    <source>
        <dbReference type="ARBA" id="ARBA00022898"/>
    </source>
</evidence>
<evidence type="ECO:0000313" key="13">
    <source>
        <dbReference type="Proteomes" id="UP000012589"/>
    </source>
</evidence>
<sequence length="382" mass="42520">MIYLDHAATTPMARQVAASMEPYYAKDYANASTIYEFGEQSRHAVERAREIIARSLHARKQEIYFTAGGSESDNWALKGTVEAYKEKGRHIITTQIEHHAVLHTCRYLEEQGYEVTYLPVDEQGFVRLKQLEEAIRPDTILISVMFANNEIGTIEPIAQIGRIAGRHGILFHTDAVQAYAQIPINVDFYHIDLLSASGHKFYGPKGTGFLYIRDGVKTASFIHGGGQEQGRRAGTENVPGIVGIGAAAELAMHTMSERIYRETRQRDRLIHAIQSRIPGAWLNGDRYARLPNNVNFSFEEIEGETLLLLLDAKDICASAASACSTGSAEPSHVLTAIGRKPELAYGTLRMTLGEGTTWEEIRITAEAVEENVKLLREVARME</sequence>
<evidence type="ECO:0000256" key="8">
    <source>
        <dbReference type="ARBA" id="ARBA00023014"/>
    </source>
</evidence>
<dbReference type="STRING" id="1235802.C823_02075"/>
<dbReference type="Pfam" id="PF00266">
    <property type="entry name" value="Aminotran_5"/>
    <property type="match status" value="1"/>
</dbReference>
<gene>
    <name evidence="12" type="ORF">C823_02075</name>
</gene>
<feature type="domain" description="Aminotransferase class V" evidence="11">
    <location>
        <begin position="2"/>
        <end position="361"/>
    </location>
</feature>
<keyword evidence="6" id="KW-0663">Pyridoxal phosphate</keyword>
<evidence type="ECO:0000256" key="1">
    <source>
        <dbReference type="ARBA" id="ARBA00001933"/>
    </source>
</evidence>
<dbReference type="InterPro" id="IPR020578">
    <property type="entry name" value="Aminotrans_V_PyrdxlP_BS"/>
</dbReference>
<dbReference type="EC" id="2.8.1.7" evidence="3"/>
<dbReference type="PIRSF" id="PIRSF005572">
    <property type="entry name" value="NifS"/>
    <property type="match status" value="1"/>
</dbReference>
<dbReference type="GO" id="GO:0051536">
    <property type="term" value="F:iron-sulfur cluster binding"/>
    <property type="evidence" value="ECO:0007669"/>
    <property type="project" value="UniProtKB-KW"/>
</dbReference>
<keyword evidence="7" id="KW-0408">Iron</keyword>
<protein>
    <recommendedName>
        <fullName evidence="3">cysteine desulfurase</fullName>
        <ecNumber evidence="3">2.8.1.7</ecNumber>
    </recommendedName>
</protein>
<evidence type="ECO:0000313" key="12">
    <source>
        <dbReference type="EMBL" id="EMZ27934.1"/>
    </source>
</evidence>
<comment type="caution">
    <text evidence="12">The sequence shown here is derived from an EMBL/GenBank/DDBJ whole genome shotgun (WGS) entry which is preliminary data.</text>
</comment>
<dbReference type="InterPro" id="IPR015424">
    <property type="entry name" value="PyrdxlP-dep_Trfase"/>
</dbReference>
<dbReference type="InterPro" id="IPR000192">
    <property type="entry name" value="Aminotrans_V_dom"/>
</dbReference>
<comment type="catalytic activity">
    <reaction evidence="9">
        <text>(sulfur carrier)-H + L-cysteine = (sulfur carrier)-SH + L-alanine</text>
        <dbReference type="Rhea" id="RHEA:43892"/>
        <dbReference type="Rhea" id="RHEA-COMP:14737"/>
        <dbReference type="Rhea" id="RHEA-COMP:14739"/>
        <dbReference type="ChEBI" id="CHEBI:29917"/>
        <dbReference type="ChEBI" id="CHEBI:35235"/>
        <dbReference type="ChEBI" id="CHEBI:57972"/>
        <dbReference type="ChEBI" id="CHEBI:64428"/>
        <dbReference type="EC" id="2.8.1.7"/>
    </reaction>
</comment>
<evidence type="ECO:0000256" key="9">
    <source>
        <dbReference type="ARBA" id="ARBA00050776"/>
    </source>
</evidence>
<keyword evidence="13" id="KW-1185">Reference proteome</keyword>
<dbReference type="eggNOG" id="COG1104">
    <property type="taxonomic scope" value="Bacteria"/>
</dbReference>
<dbReference type="PATRIC" id="fig|1235802.3.peg.2206"/>
<evidence type="ECO:0000256" key="5">
    <source>
        <dbReference type="ARBA" id="ARBA00022723"/>
    </source>
</evidence>
<evidence type="ECO:0000256" key="10">
    <source>
        <dbReference type="RuleBase" id="RU004504"/>
    </source>
</evidence>